<dbReference type="InterPro" id="IPR018775">
    <property type="entry name" value="RlaP"/>
</dbReference>
<organism evidence="1 2">
    <name type="scientific">Herbiconiux daphne</name>
    <dbReference type="NCBI Taxonomy" id="2970914"/>
    <lineage>
        <taxon>Bacteria</taxon>
        <taxon>Bacillati</taxon>
        <taxon>Actinomycetota</taxon>
        <taxon>Actinomycetes</taxon>
        <taxon>Micrococcales</taxon>
        <taxon>Microbacteriaceae</taxon>
        <taxon>Herbiconiux</taxon>
    </lineage>
</organism>
<comment type="caution">
    <text evidence="1">The sequence shown here is derived from an EMBL/GenBank/DDBJ whole genome shotgun (WGS) entry which is preliminary data.</text>
</comment>
<dbReference type="EMBL" id="JANLCJ010000002">
    <property type="protein sequence ID" value="MCS5733449.1"/>
    <property type="molecule type" value="Genomic_DNA"/>
</dbReference>
<reference evidence="1" key="1">
    <citation type="submission" date="2022-08" db="EMBL/GenBank/DDBJ databases">
        <authorList>
            <person name="Deng Y."/>
            <person name="Han X.-F."/>
            <person name="Zhang Y.-Q."/>
        </authorList>
    </citation>
    <scope>NUCLEOTIDE SEQUENCE</scope>
    <source>
        <strain evidence="1">CPCC 203386</strain>
    </source>
</reference>
<dbReference type="PANTHER" id="PTHR34817">
    <property type="entry name" value="NUCLEOTIDYLTRANSFERASE"/>
    <property type="match status" value="1"/>
</dbReference>
<keyword evidence="2" id="KW-1185">Reference proteome</keyword>
<protein>
    <submittedName>
        <fullName evidence="1">Nucleotidyltransferase domain-containing protein</fullName>
    </submittedName>
</protein>
<accession>A0ABT2GZR0</accession>
<dbReference type="Proteomes" id="UP001165586">
    <property type="component" value="Unassembled WGS sequence"/>
</dbReference>
<dbReference type="Pfam" id="PF10127">
    <property type="entry name" value="RlaP"/>
    <property type="match status" value="1"/>
</dbReference>
<gene>
    <name evidence="1" type="ORF">N1032_06825</name>
</gene>
<name>A0ABT2GZR0_9MICO</name>
<evidence type="ECO:0000313" key="1">
    <source>
        <dbReference type="EMBL" id="MCS5733449.1"/>
    </source>
</evidence>
<proteinExistence type="predicted"/>
<dbReference type="PANTHER" id="PTHR34817:SF2">
    <property type="entry name" value="NUCLEOTIDYLTRANSFERASE"/>
    <property type="match status" value="1"/>
</dbReference>
<sequence length="263" mass="29476">MRAIPPPMDAAIVAEIDRRLLEVSDRFGVRIPWAIESGSRAWGFPSPDSDYDCRFLYRQPPDRYLSLWAGRDVIETPLDAIFDVNGWDIAKAVRLVTKGNATALEWLRSPIVYSGSTAFRDEMLAFAERVVERSSIGRHYLHVAVQQRAGAQTLKRIFYVLRPAMALRWLRAHPGAAVPPMDLPTMMADCEVAPPVARAIAELMAVKAVTRELGTGAIPPILSRFIDDEIDAGSRFDAMPLERDAAWVRREADAFFRGQLARK</sequence>
<evidence type="ECO:0000313" key="2">
    <source>
        <dbReference type="Proteomes" id="UP001165586"/>
    </source>
</evidence>
<dbReference type="RefSeq" id="WP_259538270.1">
    <property type="nucleotide sequence ID" value="NZ_JANLCJ010000002.1"/>
</dbReference>